<reference evidence="1" key="1">
    <citation type="submission" date="2018-02" db="EMBL/GenBank/DDBJ databases">
        <title>Rhizophora mucronata_Transcriptome.</title>
        <authorList>
            <person name="Meera S.P."/>
            <person name="Sreeshan A."/>
            <person name="Augustine A."/>
        </authorList>
    </citation>
    <scope>NUCLEOTIDE SEQUENCE</scope>
    <source>
        <tissue evidence="1">Leaf</tissue>
    </source>
</reference>
<proteinExistence type="predicted"/>
<evidence type="ECO:0000313" key="1">
    <source>
        <dbReference type="EMBL" id="MBX25134.1"/>
    </source>
</evidence>
<dbReference type="AlphaFoldDB" id="A0A2P2M4J6"/>
<organism evidence="1">
    <name type="scientific">Rhizophora mucronata</name>
    <name type="common">Asiatic mangrove</name>
    <dbReference type="NCBI Taxonomy" id="61149"/>
    <lineage>
        <taxon>Eukaryota</taxon>
        <taxon>Viridiplantae</taxon>
        <taxon>Streptophyta</taxon>
        <taxon>Embryophyta</taxon>
        <taxon>Tracheophyta</taxon>
        <taxon>Spermatophyta</taxon>
        <taxon>Magnoliopsida</taxon>
        <taxon>eudicotyledons</taxon>
        <taxon>Gunneridae</taxon>
        <taxon>Pentapetalae</taxon>
        <taxon>rosids</taxon>
        <taxon>fabids</taxon>
        <taxon>Malpighiales</taxon>
        <taxon>Rhizophoraceae</taxon>
        <taxon>Rhizophora</taxon>
    </lineage>
</organism>
<protein>
    <submittedName>
        <fullName evidence="1">ABC transporter family protein</fullName>
    </submittedName>
</protein>
<name>A0A2P2M4J6_RHIMU</name>
<dbReference type="EMBL" id="GGEC01044650">
    <property type="protein sequence ID" value="MBX25134.1"/>
    <property type="molecule type" value="Transcribed_RNA"/>
</dbReference>
<sequence length="88" mass="9953">MVIASPARKANLTWVYNRYRATPICKGKLHISWKLLHKLTVRSASTDINVCISPSENLDRSARVIHRHIAPMLPLKHANISLTEKVSI</sequence>
<accession>A0A2P2M4J6</accession>